<feature type="region of interest" description="Disordered" evidence="5">
    <location>
        <begin position="1"/>
        <end position="67"/>
    </location>
</feature>
<feature type="compositionally biased region" description="Basic and acidic residues" evidence="5">
    <location>
        <begin position="35"/>
        <end position="47"/>
    </location>
</feature>
<dbReference type="Gene3D" id="3.60.40.10">
    <property type="entry name" value="PPM-type phosphatase domain"/>
    <property type="match status" value="1"/>
</dbReference>
<comment type="similarity">
    <text evidence="4">Belongs to the PP2C family.</text>
</comment>
<evidence type="ECO:0000256" key="2">
    <source>
        <dbReference type="ARBA" id="ARBA00022801"/>
    </source>
</evidence>
<dbReference type="InterPro" id="IPR000222">
    <property type="entry name" value="PP2C_BS"/>
</dbReference>
<gene>
    <name evidence="7" type="ORF">CVLEPA_LOCUS32067</name>
</gene>
<reference evidence="7 8" key="1">
    <citation type="submission" date="2024-02" db="EMBL/GenBank/DDBJ databases">
        <authorList>
            <person name="Daric V."/>
            <person name="Darras S."/>
        </authorList>
    </citation>
    <scope>NUCLEOTIDE SEQUENCE [LARGE SCALE GENOMIC DNA]</scope>
</reference>
<dbReference type="SUPFAM" id="SSF81606">
    <property type="entry name" value="PP2C-like"/>
    <property type="match status" value="1"/>
</dbReference>
<evidence type="ECO:0000256" key="1">
    <source>
        <dbReference type="ARBA" id="ARBA00022723"/>
    </source>
</evidence>
<keyword evidence="8" id="KW-1185">Reference proteome</keyword>
<dbReference type="InterPro" id="IPR015655">
    <property type="entry name" value="PP2C"/>
</dbReference>
<dbReference type="InterPro" id="IPR036457">
    <property type="entry name" value="PPM-type-like_dom_sf"/>
</dbReference>
<dbReference type="PROSITE" id="PS01032">
    <property type="entry name" value="PPM_1"/>
    <property type="match status" value="1"/>
</dbReference>
<comment type="caution">
    <text evidence="7">The sequence shown here is derived from an EMBL/GenBank/DDBJ whole genome shotgun (WGS) entry which is preliminary data.</text>
</comment>
<keyword evidence="3 4" id="KW-0904">Protein phosphatase</keyword>
<dbReference type="PROSITE" id="PS51746">
    <property type="entry name" value="PPM_2"/>
    <property type="match status" value="1"/>
</dbReference>
<evidence type="ECO:0000313" key="8">
    <source>
        <dbReference type="Proteomes" id="UP001642483"/>
    </source>
</evidence>
<feature type="domain" description="PPM-type phosphatase" evidence="6">
    <location>
        <begin position="82"/>
        <end position="366"/>
    </location>
</feature>
<sequence>MSLFNDLPPPSLNDVPANGTKKTVTVIRSTGGKPEQAKVDKQAKEQCPDAISQKRPLTDATSLSSPLPKQQRLGNCFLARLKSFFAERKGERDEMQDAHVMLDDCTEDYPQLASKVSRVAYFAVFDGHGGAHASQHAAKRLHVYLSQKLPKGDVSNFDKELKMQIIDSFKKLDEEFLKEASQKKPVWKDGSTACCVLILDDTLYIANLGDSKAILCRYQSDSKKHVPLLLSKDHNPSNYEERMRIQKAGGSVREGRVLGMLEVSRSIGDGQYKRCGVINVPDVKRCQLNSNDRFILIACDGLWKVFSPDAAIQFVLDVLQDNSILPPEGCTRSLEAFRFETACNKLASEAVRKGSADNVTVVIVSVQKLDKKQ</sequence>
<keyword evidence="2 4" id="KW-0378">Hydrolase</keyword>
<proteinExistence type="inferred from homology"/>
<dbReference type="InterPro" id="IPR001932">
    <property type="entry name" value="PPM-type_phosphatase-like_dom"/>
</dbReference>
<name>A0ABP0H6L3_CLALP</name>
<dbReference type="SMART" id="SM00332">
    <property type="entry name" value="PP2Cc"/>
    <property type="match status" value="1"/>
</dbReference>
<dbReference type="EMBL" id="CAWYQH010000174">
    <property type="protein sequence ID" value="CAK8698644.1"/>
    <property type="molecule type" value="Genomic_DNA"/>
</dbReference>
<dbReference type="CDD" id="cd00143">
    <property type="entry name" value="PP2Cc"/>
    <property type="match status" value="1"/>
</dbReference>
<evidence type="ECO:0000256" key="4">
    <source>
        <dbReference type="RuleBase" id="RU003465"/>
    </source>
</evidence>
<dbReference type="Pfam" id="PF00481">
    <property type="entry name" value="PP2C"/>
    <property type="match status" value="1"/>
</dbReference>
<dbReference type="Proteomes" id="UP001642483">
    <property type="component" value="Unassembled WGS sequence"/>
</dbReference>
<organism evidence="7 8">
    <name type="scientific">Clavelina lepadiformis</name>
    <name type="common">Light-bulb sea squirt</name>
    <name type="synonym">Ascidia lepadiformis</name>
    <dbReference type="NCBI Taxonomy" id="159417"/>
    <lineage>
        <taxon>Eukaryota</taxon>
        <taxon>Metazoa</taxon>
        <taxon>Chordata</taxon>
        <taxon>Tunicata</taxon>
        <taxon>Ascidiacea</taxon>
        <taxon>Aplousobranchia</taxon>
        <taxon>Clavelinidae</taxon>
        <taxon>Clavelina</taxon>
    </lineage>
</organism>
<dbReference type="PANTHER" id="PTHR47992">
    <property type="entry name" value="PROTEIN PHOSPHATASE"/>
    <property type="match status" value="1"/>
</dbReference>
<evidence type="ECO:0000313" key="7">
    <source>
        <dbReference type="EMBL" id="CAK8698644.1"/>
    </source>
</evidence>
<evidence type="ECO:0000256" key="3">
    <source>
        <dbReference type="ARBA" id="ARBA00022912"/>
    </source>
</evidence>
<dbReference type="SMART" id="SM00331">
    <property type="entry name" value="PP2C_SIG"/>
    <property type="match status" value="1"/>
</dbReference>
<keyword evidence="1" id="KW-0479">Metal-binding</keyword>
<evidence type="ECO:0000256" key="5">
    <source>
        <dbReference type="SAM" id="MobiDB-lite"/>
    </source>
</evidence>
<accession>A0ABP0H6L3</accession>
<evidence type="ECO:0000259" key="6">
    <source>
        <dbReference type="PROSITE" id="PS51746"/>
    </source>
</evidence>
<protein>
    <recommendedName>
        <fullName evidence="6">PPM-type phosphatase domain-containing protein</fullName>
    </recommendedName>
</protein>